<protein>
    <recommendedName>
        <fullName evidence="2">DUF7708 domain-containing protein</fullName>
    </recommendedName>
</protein>
<dbReference type="Pfam" id="PF24809">
    <property type="entry name" value="DUF7708"/>
    <property type="match status" value="1"/>
</dbReference>
<comment type="caution">
    <text evidence="3">The sequence shown here is derived from an EMBL/GenBank/DDBJ whole genome shotgun (WGS) entry which is preliminary data.</text>
</comment>
<dbReference type="EMBL" id="JAAMOD010000372">
    <property type="protein sequence ID" value="KAF5229969.1"/>
    <property type="molecule type" value="Genomic_DNA"/>
</dbReference>
<evidence type="ECO:0000313" key="3">
    <source>
        <dbReference type="EMBL" id="KAF5229969.1"/>
    </source>
</evidence>
<evidence type="ECO:0000259" key="2">
    <source>
        <dbReference type="Pfam" id="PF24809"/>
    </source>
</evidence>
<name>A0AAN5Z1Y6_FUSAU</name>
<gene>
    <name evidence="3" type="ORF">FAUST_10061</name>
</gene>
<dbReference type="Proteomes" id="UP000537989">
    <property type="component" value="Unassembled WGS sequence"/>
</dbReference>
<sequence>MEENIETTLRAIKDRLPGLSMYRHIYNDNHELDQLVQSHIVETYTSFMDYCIEALEFYTHGRCHRFFQTLTNQNSLSPKAEKVQQAVVKVRLICEETLGKNVNSIKQKLEEVEESNESLLAQIQELQDHNDLMTMRQIGTLLNLHDFSYEKHCSQLNNYKRNVDAEFWAKTWHGDQERIQQVEQIKMDTAFKVWRESKSSGIFVISGQNEFDRAHNCWASCAALDLLGDELKKANTQGK</sequence>
<evidence type="ECO:0000256" key="1">
    <source>
        <dbReference type="SAM" id="Coils"/>
    </source>
</evidence>
<organism evidence="3 4">
    <name type="scientific">Fusarium austroamericanum</name>
    <dbReference type="NCBI Taxonomy" id="282268"/>
    <lineage>
        <taxon>Eukaryota</taxon>
        <taxon>Fungi</taxon>
        <taxon>Dikarya</taxon>
        <taxon>Ascomycota</taxon>
        <taxon>Pezizomycotina</taxon>
        <taxon>Sordariomycetes</taxon>
        <taxon>Hypocreomycetidae</taxon>
        <taxon>Hypocreales</taxon>
        <taxon>Nectriaceae</taxon>
        <taxon>Fusarium</taxon>
    </lineage>
</organism>
<evidence type="ECO:0000313" key="4">
    <source>
        <dbReference type="Proteomes" id="UP000537989"/>
    </source>
</evidence>
<dbReference type="AlphaFoldDB" id="A0AAN5Z1Y6"/>
<keyword evidence="4" id="KW-1185">Reference proteome</keyword>
<reference evidence="3 4" key="1">
    <citation type="submission" date="2020-02" db="EMBL/GenBank/DDBJ databases">
        <title>Identification and distribution of gene clusters putatively required for synthesis of sphingolipid metabolism inhibitors in phylogenetically diverse species of the filamentous fungus Fusarium.</title>
        <authorList>
            <person name="Kim H.-S."/>
            <person name="Busman M."/>
            <person name="Brown D.W."/>
            <person name="Divon H."/>
            <person name="Uhlig S."/>
            <person name="Proctor R.H."/>
        </authorList>
    </citation>
    <scope>NUCLEOTIDE SEQUENCE [LARGE SCALE GENOMIC DNA]</scope>
    <source>
        <strain evidence="3 4">NRRL 2903</strain>
    </source>
</reference>
<keyword evidence="1" id="KW-0175">Coiled coil</keyword>
<feature type="coiled-coil region" evidence="1">
    <location>
        <begin position="95"/>
        <end position="129"/>
    </location>
</feature>
<proteinExistence type="predicted"/>
<accession>A0AAN5Z1Y6</accession>
<feature type="domain" description="DUF7708" evidence="2">
    <location>
        <begin position="2"/>
        <end position="90"/>
    </location>
</feature>
<dbReference type="InterPro" id="IPR056125">
    <property type="entry name" value="DUF7708"/>
</dbReference>